<dbReference type="GO" id="GO:0016887">
    <property type="term" value="F:ATP hydrolysis activity"/>
    <property type="evidence" value="ECO:0007669"/>
    <property type="project" value="InterPro"/>
</dbReference>
<protein>
    <recommendedName>
        <fullName evidence="1">ATPase AAA-type core domain-containing protein</fullName>
    </recommendedName>
</protein>
<dbReference type="InterPro" id="IPR027417">
    <property type="entry name" value="P-loop_NTPase"/>
</dbReference>
<dbReference type="EMBL" id="AP011949">
    <property type="protein sequence ID" value="BAM41661.1"/>
    <property type="molecule type" value="Genomic_DNA"/>
</dbReference>
<dbReference type="STRING" id="869250.J4C468"/>
<dbReference type="InterPro" id="IPR003959">
    <property type="entry name" value="ATPase_AAA_core"/>
</dbReference>
<organism evidence="2 3">
    <name type="scientific">Theileria orientalis strain Shintoku</name>
    <dbReference type="NCBI Taxonomy" id="869250"/>
    <lineage>
        <taxon>Eukaryota</taxon>
        <taxon>Sar</taxon>
        <taxon>Alveolata</taxon>
        <taxon>Apicomplexa</taxon>
        <taxon>Aconoidasida</taxon>
        <taxon>Piroplasmida</taxon>
        <taxon>Theileriidae</taxon>
        <taxon>Theileria</taxon>
    </lineage>
</organism>
<gene>
    <name evidence="2" type="ORF">TOT_040000042</name>
</gene>
<accession>J4C468</accession>
<dbReference type="OrthoDB" id="361275at2759"/>
<dbReference type="KEGG" id="tot:TOT_040000042"/>
<dbReference type="SUPFAM" id="SSF52540">
    <property type="entry name" value="P-loop containing nucleoside triphosphate hydrolases"/>
    <property type="match status" value="1"/>
</dbReference>
<dbReference type="OMA" id="FEALFNC"/>
<dbReference type="eggNOG" id="ENOG502RSZ1">
    <property type="taxonomic scope" value="Eukaryota"/>
</dbReference>
<dbReference type="AlphaFoldDB" id="J4C468"/>
<name>J4C468_THEOR</name>
<dbReference type="VEuPathDB" id="PiroplasmaDB:TOT_040000042"/>
<evidence type="ECO:0000313" key="3">
    <source>
        <dbReference type="Proteomes" id="UP000003786"/>
    </source>
</evidence>
<reference evidence="2 3" key="1">
    <citation type="journal article" date="2012" name="MBio">
        <title>Comparative genome analysis of three eukaryotic parasites with differing abilities to transform leukocytes reveals key mediators of Theileria-induced leukocyte transformation.</title>
        <authorList>
            <person name="Hayashida K."/>
            <person name="Hara Y."/>
            <person name="Abe T."/>
            <person name="Yamasaki C."/>
            <person name="Toyoda A."/>
            <person name="Kosuge T."/>
            <person name="Suzuki Y."/>
            <person name="Sato Y."/>
            <person name="Kawashima S."/>
            <person name="Katayama T."/>
            <person name="Wakaguri H."/>
            <person name="Inoue N."/>
            <person name="Homma K."/>
            <person name="Tada-Umezaki M."/>
            <person name="Yagi Y."/>
            <person name="Fujii Y."/>
            <person name="Habara T."/>
            <person name="Kanehisa M."/>
            <person name="Watanabe H."/>
            <person name="Ito K."/>
            <person name="Gojobori T."/>
            <person name="Sugawara H."/>
            <person name="Imanishi T."/>
            <person name="Weir W."/>
            <person name="Gardner M."/>
            <person name="Pain A."/>
            <person name="Shiels B."/>
            <person name="Hattori M."/>
            <person name="Nene V."/>
            <person name="Sugimoto C."/>
        </authorList>
    </citation>
    <scope>NUCLEOTIDE SEQUENCE [LARGE SCALE GENOMIC DNA]</scope>
    <source>
        <strain evidence="2 3">Shintoku</strain>
    </source>
</reference>
<evidence type="ECO:0000313" key="2">
    <source>
        <dbReference type="EMBL" id="BAM41661.1"/>
    </source>
</evidence>
<dbReference type="RefSeq" id="XP_009691962.1">
    <property type="nucleotide sequence ID" value="XM_009693667.1"/>
</dbReference>
<dbReference type="GeneID" id="20716146"/>
<dbReference type="Gene3D" id="3.40.50.300">
    <property type="entry name" value="P-loop containing nucleotide triphosphate hydrolases"/>
    <property type="match status" value="1"/>
</dbReference>
<proteinExistence type="predicted"/>
<evidence type="ECO:0000259" key="1">
    <source>
        <dbReference type="Pfam" id="PF00004"/>
    </source>
</evidence>
<dbReference type="Proteomes" id="UP000003786">
    <property type="component" value="Chromosome 4"/>
</dbReference>
<keyword evidence="3" id="KW-1185">Reference proteome</keyword>
<dbReference type="GO" id="GO:0005524">
    <property type="term" value="F:ATP binding"/>
    <property type="evidence" value="ECO:0007669"/>
    <property type="project" value="InterPro"/>
</dbReference>
<dbReference type="Pfam" id="PF00004">
    <property type="entry name" value="AAA"/>
    <property type="match status" value="1"/>
</dbReference>
<sequence length="788" mass="90056">MSISCLNIYSDLSHERWILKNYNNNTQDKYSSDVFNEILPQLDPQNLFYYYWNLAGPGEFKPCPKTDFFKDGDDDFFDEDSIRLSKSLSNFMKEWLLDISTAYSSKQTNNLNSNILSLIRDSLFLRSNNVLKGSNGRGVHGFVVYSKKDFDLYGYFLRLCRSSFWLSKKCSEPGPGNELNNESKLSGIYTLDFAVYSAHSFSNFCFTNRNYLVTCCCERCTRVLDYLDRNHHDQASSENLRKLLLNEQKSLTTFLIHNRQYQTLEYKLLKISFNSLVVKKVFNDQFYSLFNGSESDLKSLFQSCFVLCRNFELLSDYSSDNTENPLGVSSLVLDLLCEYAELWEELDLPVFSFILLQVENTISTGRPATQDDSVSSNPRSLLNNSSHFKYFNMLYDEVVSETLKVEYFKDFLNQCCEDQGSHNTHVLRALLRLTRGYRLEDLKVLTRLARCESVKDRCDNFHEEALKYFERAVSLKPVVEFSHNLGLSPEVSSFSNFLYFSPLKLQNGQVVCKRGLEAMVLQVDTLERVASFLSQPLGTGSPERENASTALAITGDSGVGKTTLAHCLAQEMNSLFFPVNVLSFLRPQVGLSEKLFHYFISKIRSHFSGSETGTRRDLVKCVILLEGLESLNGNEGYLKRFLSGIRSEIDDISSHSKFSSDYSILFVTTCHRLSDLPEKIRLVFTEVISMEAPIMDRQFAKLCFELFLNLRCDFMERMDDLVEYLGTRNYLCKLTPLKIATISKNAALKTVADSSLLFSGELCTSKSHIKTSLVCMETVISILDSTLT</sequence>
<feature type="domain" description="ATPase AAA-type core" evidence="1">
    <location>
        <begin position="553"/>
        <end position="688"/>
    </location>
</feature>